<feature type="transmembrane region" description="Helical" evidence="12">
    <location>
        <begin position="112"/>
        <end position="130"/>
    </location>
</feature>
<keyword evidence="9 12" id="KW-0472">Membrane</keyword>
<evidence type="ECO:0000256" key="12">
    <source>
        <dbReference type="SAM" id="Phobius"/>
    </source>
</evidence>
<dbReference type="GO" id="GO:0016653">
    <property type="term" value="F:oxidoreductase activity, acting on NAD(P)H, heme protein as acceptor"/>
    <property type="evidence" value="ECO:0007669"/>
    <property type="project" value="TreeGrafter"/>
</dbReference>
<feature type="transmembrane region" description="Helical" evidence="12">
    <location>
        <begin position="376"/>
        <end position="396"/>
    </location>
</feature>
<reference evidence="13 14" key="1">
    <citation type="journal article" date="2015" name="Fungal Genet. Biol.">
        <title>Evolution of novel wood decay mechanisms in Agaricales revealed by the genome sequences of Fistulina hepatica and Cylindrobasidium torrendii.</title>
        <authorList>
            <person name="Floudas D."/>
            <person name="Held B.W."/>
            <person name="Riley R."/>
            <person name="Nagy L.G."/>
            <person name="Koehler G."/>
            <person name="Ransdell A.S."/>
            <person name="Younus H."/>
            <person name="Chow J."/>
            <person name="Chiniquy J."/>
            <person name="Lipzen A."/>
            <person name="Tritt A."/>
            <person name="Sun H."/>
            <person name="Haridas S."/>
            <person name="LaButti K."/>
            <person name="Ohm R.A."/>
            <person name="Kues U."/>
            <person name="Blanchette R.A."/>
            <person name="Grigoriev I.V."/>
            <person name="Minto R.E."/>
            <person name="Hibbett D.S."/>
        </authorList>
    </citation>
    <scope>NUCLEOTIDE SEQUENCE [LARGE SCALE GENOMIC DNA]</scope>
    <source>
        <strain evidence="13 14">ATCC 64428</strain>
    </source>
</reference>
<dbReference type="InterPro" id="IPR003780">
    <property type="entry name" value="COX15/CtaA_fam"/>
</dbReference>
<keyword evidence="14" id="KW-1185">Reference proteome</keyword>
<dbReference type="GO" id="GO:0120547">
    <property type="term" value="F:heme A synthase activity"/>
    <property type="evidence" value="ECO:0007669"/>
    <property type="project" value="UniProtKB-EC"/>
</dbReference>
<evidence type="ECO:0000256" key="8">
    <source>
        <dbReference type="ARBA" id="ARBA00023133"/>
    </source>
</evidence>
<dbReference type="Pfam" id="PF02628">
    <property type="entry name" value="COX15-CtaA"/>
    <property type="match status" value="1"/>
</dbReference>
<feature type="transmembrane region" description="Helical" evidence="12">
    <location>
        <begin position="27"/>
        <end position="47"/>
    </location>
</feature>
<dbReference type="PANTHER" id="PTHR23289:SF2">
    <property type="entry name" value="CYTOCHROME C OXIDASE ASSEMBLY PROTEIN COX15 HOMOLOG"/>
    <property type="match status" value="1"/>
</dbReference>
<evidence type="ECO:0000256" key="11">
    <source>
        <dbReference type="ARBA" id="ARBA00048044"/>
    </source>
</evidence>
<comment type="catalytic activity">
    <reaction evidence="11">
        <text>Fe(II)-heme o + 2 A + H2O = Fe(II)-heme a + 2 AH2</text>
        <dbReference type="Rhea" id="RHEA:63388"/>
        <dbReference type="ChEBI" id="CHEBI:13193"/>
        <dbReference type="ChEBI" id="CHEBI:15377"/>
        <dbReference type="ChEBI" id="CHEBI:17499"/>
        <dbReference type="ChEBI" id="CHEBI:60530"/>
        <dbReference type="ChEBI" id="CHEBI:61715"/>
        <dbReference type="EC" id="1.17.99.9"/>
    </reaction>
    <physiologicalReaction direction="left-to-right" evidence="11">
        <dbReference type="Rhea" id="RHEA:63389"/>
    </physiologicalReaction>
</comment>
<dbReference type="AlphaFoldDB" id="A0A0D7A4E7"/>
<dbReference type="InterPro" id="IPR023754">
    <property type="entry name" value="HemeA_Synthase_type2"/>
</dbReference>
<feature type="transmembrane region" description="Helical" evidence="12">
    <location>
        <begin position="240"/>
        <end position="266"/>
    </location>
</feature>
<accession>A0A0D7A4E7</accession>
<dbReference type="GO" id="GO:0005743">
    <property type="term" value="C:mitochondrial inner membrane"/>
    <property type="evidence" value="ECO:0007669"/>
    <property type="project" value="TreeGrafter"/>
</dbReference>
<keyword evidence="8" id="KW-0350">Heme biosynthesis</keyword>
<feature type="transmembrane region" description="Helical" evidence="12">
    <location>
        <begin position="348"/>
        <end position="370"/>
    </location>
</feature>
<evidence type="ECO:0000256" key="7">
    <source>
        <dbReference type="ARBA" id="ARBA00023004"/>
    </source>
</evidence>
<keyword evidence="3 12" id="KW-0812">Transmembrane</keyword>
<sequence length="415" mass="45865">KQLSTRFFASASQPPPADFPILTPKSVGIWLLSSSFLVLAIVVVGGVTRLTESGLSITEWKPVAGVIPPLSRNDWEDEFTKYKATPEFKMLNHSMNLDEFKRIYYMEWGHRVLGRMLGVVFVVPLVYFVATRKVSRSLGYKLGGLAALIGAQGVMGWYMVKSGLEDSIIEKNAVPRVSHYRLAAHLFLAFLLYAGMFWNGLGIIRDWKFAHGAAWSKLPVGESISNCLKRPLTRRFARQAGGVAAVVFITAMSGALVAGLDAGLLYNEWPKMGGRWVPPKEDMFTPFYAQKADKSDLWWRNILENPTTVQFDHRTLALATYLATGQLAWLASRPAYRAALPPAARTAALIAFGMANVQLTLGVLTLLLMVPVDMAATHQAGSLFLLSAAMHVMLVFRKPGHAAKLWRQALAKQTK</sequence>
<dbReference type="GO" id="GO:0006784">
    <property type="term" value="P:heme A biosynthetic process"/>
    <property type="evidence" value="ECO:0007669"/>
    <property type="project" value="InterPro"/>
</dbReference>
<feature type="transmembrane region" description="Helical" evidence="12">
    <location>
        <begin position="142"/>
        <end position="160"/>
    </location>
</feature>
<dbReference type="GO" id="GO:0046872">
    <property type="term" value="F:metal ion binding"/>
    <property type="evidence" value="ECO:0007669"/>
    <property type="project" value="UniProtKB-KW"/>
</dbReference>
<evidence type="ECO:0000256" key="6">
    <source>
        <dbReference type="ARBA" id="ARBA00023002"/>
    </source>
</evidence>
<name>A0A0D7A4E7_9AGAR</name>
<dbReference type="Proteomes" id="UP000054144">
    <property type="component" value="Unassembled WGS sequence"/>
</dbReference>
<evidence type="ECO:0000256" key="5">
    <source>
        <dbReference type="ARBA" id="ARBA00022989"/>
    </source>
</evidence>
<dbReference type="HAMAP" id="MF_01665">
    <property type="entry name" value="HemeA_synth_type2"/>
    <property type="match status" value="1"/>
</dbReference>
<comment type="pathway">
    <text evidence="10">Porphyrin-containing compound metabolism; heme A biosynthesis; heme A from heme O: step 1/1.</text>
</comment>
<evidence type="ECO:0000313" key="14">
    <source>
        <dbReference type="Proteomes" id="UP000054144"/>
    </source>
</evidence>
<keyword evidence="6" id="KW-0560">Oxidoreductase</keyword>
<keyword evidence="5 12" id="KW-1133">Transmembrane helix</keyword>
<evidence type="ECO:0000256" key="3">
    <source>
        <dbReference type="ARBA" id="ARBA00022692"/>
    </source>
</evidence>
<feature type="non-terminal residue" evidence="13">
    <location>
        <position position="1"/>
    </location>
</feature>
<organism evidence="13 14">
    <name type="scientific">Fistulina hepatica ATCC 64428</name>
    <dbReference type="NCBI Taxonomy" id="1128425"/>
    <lineage>
        <taxon>Eukaryota</taxon>
        <taxon>Fungi</taxon>
        <taxon>Dikarya</taxon>
        <taxon>Basidiomycota</taxon>
        <taxon>Agaricomycotina</taxon>
        <taxon>Agaricomycetes</taxon>
        <taxon>Agaricomycetidae</taxon>
        <taxon>Agaricales</taxon>
        <taxon>Fistulinaceae</taxon>
        <taxon>Fistulina</taxon>
    </lineage>
</organism>
<dbReference type="PANTHER" id="PTHR23289">
    <property type="entry name" value="CYTOCHROME C OXIDASE ASSEMBLY PROTEIN COX15"/>
    <property type="match status" value="1"/>
</dbReference>
<proteinExistence type="inferred from homology"/>
<protein>
    <submittedName>
        <fullName evidence="13">Cytochrome oxidase assembly</fullName>
    </submittedName>
</protein>
<evidence type="ECO:0000256" key="1">
    <source>
        <dbReference type="ARBA" id="ARBA00001970"/>
    </source>
</evidence>
<evidence type="ECO:0000256" key="9">
    <source>
        <dbReference type="ARBA" id="ARBA00023136"/>
    </source>
</evidence>
<feature type="non-terminal residue" evidence="13">
    <location>
        <position position="415"/>
    </location>
</feature>
<keyword evidence="7" id="KW-0408">Iron</keyword>
<feature type="transmembrane region" description="Helical" evidence="12">
    <location>
        <begin position="316"/>
        <end position="336"/>
    </location>
</feature>
<feature type="transmembrane region" description="Helical" evidence="12">
    <location>
        <begin position="180"/>
        <end position="201"/>
    </location>
</feature>
<gene>
    <name evidence="13" type="ORF">FISHEDRAFT_23811</name>
</gene>
<comment type="cofactor">
    <cofactor evidence="1">
        <name>heme b</name>
        <dbReference type="ChEBI" id="CHEBI:60344"/>
    </cofactor>
</comment>
<keyword evidence="4" id="KW-0479">Metal-binding</keyword>
<comment type="subcellular location">
    <subcellularLocation>
        <location evidence="2">Membrane</location>
        <topology evidence="2">Multi-pass membrane protein</topology>
    </subcellularLocation>
</comment>
<evidence type="ECO:0000256" key="10">
    <source>
        <dbReference type="ARBA" id="ARBA00044501"/>
    </source>
</evidence>
<evidence type="ECO:0000256" key="4">
    <source>
        <dbReference type="ARBA" id="ARBA00022723"/>
    </source>
</evidence>
<dbReference type="EMBL" id="KN882045">
    <property type="protein sequence ID" value="KIY45872.1"/>
    <property type="molecule type" value="Genomic_DNA"/>
</dbReference>
<evidence type="ECO:0000256" key="2">
    <source>
        <dbReference type="ARBA" id="ARBA00004141"/>
    </source>
</evidence>
<evidence type="ECO:0000313" key="13">
    <source>
        <dbReference type="EMBL" id="KIY45872.1"/>
    </source>
</evidence>
<dbReference type="OrthoDB" id="1726137at2759"/>